<dbReference type="EMBL" id="FPIP01000006">
    <property type="protein sequence ID" value="SFW40042.1"/>
    <property type="molecule type" value="Genomic_DNA"/>
</dbReference>
<dbReference type="EC" id="1.3.1.-" evidence="12"/>
<feature type="binding site" evidence="14">
    <location>
        <position position="174"/>
    </location>
    <ligand>
        <name>FMN</name>
        <dbReference type="ChEBI" id="CHEBI:58210"/>
    </ligand>
</feature>
<organism evidence="16 17">
    <name type="scientific">Ruminococcus flavefaciens</name>
    <dbReference type="NCBI Taxonomy" id="1265"/>
    <lineage>
        <taxon>Bacteria</taxon>
        <taxon>Bacillati</taxon>
        <taxon>Bacillota</taxon>
        <taxon>Clostridia</taxon>
        <taxon>Eubacteriales</taxon>
        <taxon>Oscillospiraceae</taxon>
        <taxon>Ruminococcus</taxon>
    </lineage>
</organism>
<dbReference type="GO" id="GO:0017150">
    <property type="term" value="F:tRNA dihydrouridine synthase activity"/>
    <property type="evidence" value="ECO:0007669"/>
    <property type="project" value="InterPro"/>
</dbReference>
<keyword evidence="8" id="KW-0694">RNA-binding</keyword>
<dbReference type="GO" id="GO:0050660">
    <property type="term" value="F:flavin adenine dinucleotide binding"/>
    <property type="evidence" value="ECO:0007669"/>
    <property type="project" value="InterPro"/>
</dbReference>
<dbReference type="AlphaFoldDB" id="A0A1K1NWZ3"/>
<dbReference type="InterPro" id="IPR013785">
    <property type="entry name" value="Aldolase_TIM"/>
</dbReference>
<name>A0A1K1NWZ3_RUMFL</name>
<keyword evidence="3" id="KW-0820">tRNA-binding</keyword>
<evidence type="ECO:0000256" key="5">
    <source>
        <dbReference type="ARBA" id="ARBA00022643"/>
    </source>
</evidence>
<evidence type="ECO:0000256" key="14">
    <source>
        <dbReference type="PIRSR" id="PIRSR006621-2"/>
    </source>
</evidence>
<comment type="catalytic activity">
    <reaction evidence="10">
        <text>a 5,6-dihydrouridine in tRNA + NADP(+) = a uridine in tRNA + NADPH + H(+)</text>
        <dbReference type="Rhea" id="RHEA:23624"/>
        <dbReference type="Rhea" id="RHEA-COMP:13339"/>
        <dbReference type="Rhea" id="RHEA-COMP:13887"/>
        <dbReference type="ChEBI" id="CHEBI:15378"/>
        <dbReference type="ChEBI" id="CHEBI:57783"/>
        <dbReference type="ChEBI" id="CHEBI:58349"/>
        <dbReference type="ChEBI" id="CHEBI:65315"/>
        <dbReference type="ChEBI" id="CHEBI:74443"/>
    </reaction>
</comment>
<accession>A0A1K1NWZ3</accession>
<keyword evidence="6 12" id="KW-0819">tRNA processing</keyword>
<proteinExistence type="inferred from homology"/>
<comment type="similarity">
    <text evidence="12">Belongs to the dus family.</text>
</comment>
<dbReference type="Pfam" id="PF01207">
    <property type="entry name" value="Dus"/>
    <property type="match status" value="1"/>
</dbReference>
<dbReference type="InterPro" id="IPR004652">
    <property type="entry name" value="DusB-like"/>
</dbReference>
<feature type="binding site" evidence="14">
    <location>
        <begin position="20"/>
        <end position="22"/>
    </location>
    <ligand>
        <name>FMN</name>
        <dbReference type="ChEBI" id="CHEBI:58210"/>
    </ligand>
</feature>
<evidence type="ECO:0000256" key="11">
    <source>
        <dbReference type="ARBA" id="ARBA00048802"/>
    </source>
</evidence>
<evidence type="ECO:0000256" key="4">
    <source>
        <dbReference type="ARBA" id="ARBA00022630"/>
    </source>
</evidence>
<dbReference type="NCBIfam" id="TIGR00737">
    <property type="entry name" value="nifR3_yhdG"/>
    <property type="match status" value="1"/>
</dbReference>
<dbReference type="PIRSF" id="PIRSF006621">
    <property type="entry name" value="Dus"/>
    <property type="match status" value="1"/>
</dbReference>
<dbReference type="CDD" id="cd02801">
    <property type="entry name" value="DUS_like_FMN"/>
    <property type="match status" value="1"/>
</dbReference>
<evidence type="ECO:0000256" key="7">
    <source>
        <dbReference type="ARBA" id="ARBA00022857"/>
    </source>
</evidence>
<evidence type="ECO:0000256" key="6">
    <source>
        <dbReference type="ARBA" id="ARBA00022694"/>
    </source>
</evidence>
<feature type="binding site" evidence="14">
    <location>
        <position position="144"/>
    </location>
    <ligand>
        <name>FMN</name>
        <dbReference type="ChEBI" id="CHEBI:58210"/>
    </ligand>
</feature>
<evidence type="ECO:0000313" key="17">
    <source>
        <dbReference type="Proteomes" id="UP000183461"/>
    </source>
</evidence>
<protein>
    <recommendedName>
        <fullName evidence="12">tRNA-dihydrouridine synthase</fullName>
        <ecNumber evidence="12">1.3.1.-</ecNumber>
    </recommendedName>
</protein>
<keyword evidence="7" id="KW-0521">NADP</keyword>
<gene>
    <name evidence="16" type="ORF">SAMN02910280_2310</name>
</gene>
<keyword evidence="5 12" id="KW-0288">FMN</keyword>
<evidence type="ECO:0000256" key="9">
    <source>
        <dbReference type="ARBA" id="ARBA00023002"/>
    </source>
</evidence>
<evidence type="ECO:0000256" key="10">
    <source>
        <dbReference type="ARBA" id="ARBA00048205"/>
    </source>
</evidence>
<evidence type="ECO:0000256" key="3">
    <source>
        <dbReference type="ARBA" id="ARBA00022555"/>
    </source>
</evidence>
<comment type="function">
    <text evidence="2 12">Catalyzes the synthesis of 5,6-dihydrouridine (D), a modified base found in the D-loop of most tRNAs, via the reduction of the C5-C6 double bond in target uridines.</text>
</comment>
<evidence type="ECO:0000256" key="8">
    <source>
        <dbReference type="ARBA" id="ARBA00022884"/>
    </source>
</evidence>
<dbReference type="SUPFAM" id="SSF51395">
    <property type="entry name" value="FMN-linked oxidoreductases"/>
    <property type="match status" value="1"/>
</dbReference>
<keyword evidence="4 12" id="KW-0285">Flavoprotein</keyword>
<feature type="binding site" evidence="14">
    <location>
        <position position="74"/>
    </location>
    <ligand>
        <name>FMN</name>
        <dbReference type="ChEBI" id="CHEBI:58210"/>
    </ligand>
</feature>
<dbReference type="GO" id="GO:0000049">
    <property type="term" value="F:tRNA binding"/>
    <property type="evidence" value="ECO:0007669"/>
    <property type="project" value="UniProtKB-KW"/>
</dbReference>
<evidence type="ECO:0000313" key="16">
    <source>
        <dbReference type="EMBL" id="SFW40042.1"/>
    </source>
</evidence>
<dbReference type="InterPro" id="IPR018517">
    <property type="entry name" value="tRNA_hU_synthase_CS"/>
</dbReference>
<feature type="active site" description="Proton donor" evidence="13">
    <location>
        <position position="104"/>
    </location>
</feature>
<evidence type="ECO:0000256" key="12">
    <source>
        <dbReference type="PIRNR" id="PIRNR006621"/>
    </source>
</evidence>
<evidence type="ECO:0000256" key="13">
    <source>
        <dbReference type="PIRSR" id="PIRSR006621-1"/>
    </source>
</evidence>
<dbReference type="Proteomes" id="UP000183461">
    <property type="component" value="Unassembled WGS sequence"/>
</dbReference>
<feature type="domain" description="DUS-like FMN-binding" evidence="15">
    <location>
        <begin position="18"/>
        <end position="321"/>
    </location>
</feature>
<evidence type="ECO:0000259" key="15">
    <source>
        <dbReference type="Pfam" id="PF01207"/>
    </source>
</evidence>
<dbReference type="Gene3D" id="1.10.1200.80">
    <property type="entry name" value="Putative flavin oxidoreducatase, domain 2"/>
    <property type="match status" value="1"/>
</dbReference>
<dbReference type="InterPro" id="IPR001269">
    <property type="entry name" value="DUS_fam"/>
</dbReference>
<feature type="binding site" evidence="14">
    <location>
        <begin position="229"/>
        <end position="230"/>
    </location>
    <ligand>
        <name>FMN</name>
        <dbReference type="ChEBI" id="CHEBI:58210"/>
    </ligand>
</feature>
<dbReference type="InterPro" id="IPR024036">
    <property type="entry name" value="tRNA-dHydroUridine_Synthase_C"/>
</dbReference>
<evidence type="ECO:0000256" key="2">
    <source>
        <dbReference type="ARBA" id="ARBA00002790"/>
    </source>
</evidence>
<dbReference type="RefSeq" id="WP_072300559.1">
    <property type="nucleotide sequence ID" value="NZ_FPIP01000006.1"/>
</dbReference>
<sequence>MTDTIKIGRVTIPRTAALAPMAGVADRAYRLMCKKYGAAYVVSEMVSAKGICYSDRKTAELCTVTDEERPMAVQLFGSEPDFMAEAVKIVLEYSPDIIDINMGCPVPKVVGTGAGSALMKDVKLAADITEAAVKAAGETPVTVKIRSGWNAESINAPEMAKALEAAGASAVAVHGRTRDMFYSGESDSSVIKAVKEAVSIPVIGNGDITDADSCVKMYGETGCDLVMIGRGSYGNPFIFREIEAKLRGGAYEPPALETKMQVMLEHIRLILELSEKCEELAMHEARKHAAWYMNGYYGSAKFRGRCYQLSSYSEAEALADEFIQLQRSRQASL</sequence>
<keyword evidence="9 12" id="KW-0560">Oxidoreductase</keyword>
<comment type="cofactor">
    <cofactor evidence="1 12 14">
        <name>FMN</name>
        <dbReference type="ChEBI" id="CHEBI:58210"/>
    </cofactor>
</comment>
<comment type="catalytic activity">
    <reaction evidence="11">
        <text>a 5,6-dihydrouridine in tRNA + NAD(+) = a uridine in tRNA + NADH + H(+)</text>
        <dbReference type="Rhea" id="RHEA:54452"/>
        <dbReference type="Rhea" id="RHEA-COMP:13339"/>
        <dbReference type="Rhea" id="RHEA-COMP:13887"/>
        <dbReference type="ChEBI" id="CHEBI:15378"/>
        <dbReference type="ChEBI" id="CHEBI:57540"/>
        <dbReference type="ChEBI" id="CHEBI:57945"/>
        <dbReference type="ChEBI" id="CHEBI:65315"/>
        <dbReference type="ChEBI" id="CHEBI:74443"/>
    </reaction>
</comment>
<evidence type="ECO:0000256" key="1">
    <source>
        <dbReference type="ARBA" id="ARBA00001917"/>
    </source>
</evidence>
<dbReference type="PANTHER" id="PTHR45846">
    <property type="entry name" value="TRNA-DIHYDROURIDINE(47) SYNTHASE [NAD(P)(+)]-LIKE"/>
    <property type="match status" value="1"/>
</dbReference>
<dbReference type="Gene3D" id="3.20.20.70">
    <property type="entry name" value="Aldolase class I"/>
    <property type="match status" value="1"/>
</dbReference>
<dbReference type="PANTHER" id="PTHR45846:SF1">
    <property type="entry name" value="TRNA-DIHYDROURIDINE(47) SYNTHASE [NAD(P)(+)]-LIKE"/>
    <property type="match status" value="1"/>
</dbReference>
<dbReference type="PROSITE" id="PS01136">
    <property type="entry name" value="UPF0034"/>
    <property type="match status" value="1"/>
</dbReference>
<dbReference type="InterPro" id="IPR035587">
    <property type="entry name" value="DUS-like_FMN-bd"/>
</dbReference>
<reference evidence="17" key="1">
    <citation type="submission" date="2016-11" db="EMBL/GenBank/DDBJ databases">
        <authorList>
            <person name="Varghese N."/>
            <person name="Submissions S."/>
        </authorList>
    </citation>
    <scope>NUCLEOTIDE SEQUENCE [LARGE SCALE GENOMIC DNA]</scope>
    <source>
        <strain evidence="17">YL228</strain>
    </source>
</reference>
<keyword evidence="14" id="KW-0547">Nucleotide-binding</keyword>